<feature type="region of interest" description="Disordered" evidence="6">
    <location>
        <begin position="914"/>
        <end position="951"/>
    </location>
</feature>
<keyword evidence="7" id="KW-0472">Membrane</keyword>
<dbReference type="Pfam" id="PF22544">
    <property type="entry name" value="HYDIN_VesB_CFA65-like_Ig"/>
    <property type="match status" value="1"/>
</dbReference>
<evidence type="ECO:0000256" key="3">
    <source>
        <dbReference type="ARBA" id="ARBA00022490"/>
    </source>
</evidence>
<dbReference type="GO" id="GO:0060271">
    <property type="term" value="P:cilium assembly"/>
    <property type="evidence" value="ECO:0007669"/>
    <property type="project" value="TreeGrafter"/>
</dbReference>
<feature type="non-terminal residue" evidence="9">
    <location>
        <position position="2791"/>
    </location>
</feature>
<evidence type="ECO:0000256" key="2">
    <source>
        <dbReference type="ARBA" id="ARBA00004496"/>
    </source>
</evidence>
<reference evidence="9" key="1">
    <citation type="journal article" date="2013" name="Genome Biol. Evol.">
        <title>Punctuated emergences of genetic and phenotypic innovations in eumetazoan, bilaterian, euteleostome, and hominidae ancestors.</title>
        <authorList>
            <person name="Wenger Y."/>
            <person name="Galliot B."/>
        </authorList>
    </citation>
    <scope>NUCLEOTIDE SEQUENCE</scope>
    <source>
        <tissue evidence="9">Whole animals</tissue>
    </source>
</reference>
<evidence type="ECO:0000256" key="4">
    <source>
        <dbReference type="ARBA" id="ARBA00023069"/>
    </source>
</evidence>
<name>T2MIZ7_HYDVU</name>
<dbReference type="PANTHER" id="PTHR45912:SF3">
    <property type="entry name" value="CILIA- AND FLAGELLA-ASSOCIATED PROTEIN 47"/>
    <property type="match status" value="1"/>
</dbReference>
<dbReference type="SUPFAM" id="SSF49354">
    <property type="entry name" value="PapD-like"/>
    <property type="match status" value="1"/>
</dbReference>
<dbReference type="Gene3D" id="2.60.40.10">
    <property type="entry name" value="Immunoglobulins"/>
    <property type="match status" value="3"/>
</dbReference>
<dbReference type="InterPro" id="IPR008962">
    <property type="entry name" value="PapD-like_sf"/>
</dbReference>
<dbReference type="PANTHER" id="PTHR45912">
    <property type="entry name" value="CILIA- AND FLAGELLA-ASSOCIATED PROTEIN 47"/>
    <property type="match status" value="1"/>
</dbReference>
<proteinExistence type="evidence at transcript level"/>
<dbReference type="InterPro" id="IPR036872">
    <property type="entry name" value="CH_dom_sf"/>
</dbReference>
<keyword evidence="5" id="KW-0966">Cell projection</keyword>
<dbReference type="Gene3D" id="1.10.418.10">
    <property type="entry name" value="Calponin-like domain"/>
    <property type="match status" value="1"/>
</dbReference>
<feature type="transmembrane region" description="Helical" evidence="7">
    <location>
        <begin position="12"/>
        <end position="32"/>
    </location>
</feature>
<dbReference type="InterPro" id="IPR001715">
    <property type="entry name" value="CH_dom"/>
</dbReference>
<dbReference type="InterPro" id="IPR053879">
    <property type="entry name" value="HYDIN_VesB_CFA65-like_Ig"/>
</dbReference>
<keyword evidence="7" id="KW-0812">Transmembrane</keyword>
<dbReference type="EMBL" id="HAAD01006001">
    <property type="protein sequence ID" value="CDG72233.1"/>
    <property type="molecule type" value="mRNA"/>
</dbReference>
<keyword evidence="3" id="KW-0963">Cytoplasm</keyword>
<keyword evidence="7" id="KW-1133">Transmembrane helix</keyword>
<protein>
    <recommendedName>
        <fullName evidence="8">Calponin-homology (CH) domain-containing protein</fullName>
    </recommendedName>
</protein>
<feature type="compositionally biased region" description="Basic and acidic residues" evidence="6">
    <location>
        <begin position="914"/>
        <end position="948"/>
    </location>
</feature>
<dbReference type="GO" id="GO:0005929">
    <property type="term" value="C:cilium"/>
    <property type="evidence" value="ECO:0007669"/>
    <property type="project" value="UniProtKB-SubCell"/>
</dbReference>
<feature type="domain" description="Calponin-homology (CH)" evidence="8">
    <location>
        <begin position="1424"/>
        <end position="1542"/>
    </location>
</feature>
<dbReference type="SUPFAM" id="SSF47576">
    <property type="entry name" value="Calponin-homology domain, CH-domain"/>
    <property type="match status" value="1"/>
</dbReference>
<dbReference type="InterPro" id="IPR058952">
    <property type="entry name" value="Ig_CFAP47"/>
</dbReference>
<evidence type="ECO:0000313" key="9">
    <source>
        <dbReference type="EMBL" id="CDG72233.1"/>
    </source>
</evidence>
<keyword evidence="4" id="KW-0969">Cilium</keyword>
<dbReference type="GO" id="GO:0005737">
    <property type="term" value="C:cytoplasm"/>
    <property type="evidence" value="ECO:0007669"/>
    <property type="project" value="UniProtKB-SubCell"/>
</dbReference>
<dbReference type="Pfam" id="PF24529">
    <property type="entry name" value="CFAP47"/>
    <property type="match status" value="1"/>
</dbReference>
<gene>
    <name evidence="9" type="primary">CXorf30</name>
</gene>
<evidence type="ECO:0000256" key="6">
    <source>
        <dbReference type="SAM" id="MobiDB-lite"/>
    </source>
</evidence>
<dbReference type="Pfam" id="PF26579">
    <property type="entry name" value="Ig_CFAP47"/>
    <property type="match status" value="1"/>
</dbReference>
<dbReference type="OrthoDB" id="10060824at2759"/>
<evidence type="ECO:0000259" key="8">
    <source>
        <dbReference type="PROSITE" id="PS50021"/>
    </source>
</evidence>
<evidence type="ECO:0000256" key="7">
    <source>
        <dbReference type="SAM" id="Phobius"/>
    </source>
</evidence>
<comment type="subcellular location">
    <subcellularLocation>
        <location evidence="1">Cell projection</location>
        <location evidence="1">Cilium</location>
    </subcellularLocation>
    <subcellularLocation>
        <location evidence="2">Cytoplasm</location>
    </subcellularLocation>
</comment>
<evidence type="ECO:0000256" key="5">
    <source>
        <dbReference type="ARBA" id="ARBA00023273"/>
    </source>
</evidence>
<evidence type="ECO:0000256" key="1">
    <source>
        <dbReference type="ARBA" id="ARBA00004138"/>
    </source>
</evidence>
<feature type="non-terminal residue" evidence="9">
    <location>
        <position position="1"/>
    </location>
</feature>
<dbReference type="InterPro" id="IPR056343">
    <property type="entry name" value="CFAP47_dom"/>
</dbReference>
<sequence>MKGTRHAKKLVKIMADIIIQILGIQINILFFYRVELESQTNHHVLIIKANIVLRSLQLLSYDNKIIDCLRFGYVYYGTDVVQTLWLYNNSPQESKFVAVIGSCDGEEMGVDITKKTICSFVDDFGENWRHEKSAFFSVSPCEGKLDPFQKTKLYFKFSPKYMQPLKGWKSIMRIPSREDFAMFIRISSVGVLQNPMENLNVELAMTGTALPVSLSIFPSQFINFDKCFIGNTSKVVITLNNNSPHLSANFSIKSSAHFNIEPACGEIDINGTQEMVFSFIPKQMGNQRKKFLLDIIGFECEINDCQQILYKKIVNKTYLFCCTGIGLYQKFPKPLNTTSLGSSLIDVVIDGEHQCSKNLQNTCEKSHKIKKKIVTDKKVNKNNTGGAEKVVNYTSVFNSMTNRSAALEYTEVLTPKELHNIRIGLRKHVTLINDQNISAKFTWFIERTVDAFSSMECEVVFYPSYSASFNEEFVCKVENGNTLHLKCSAELGITSCSFVESRLLFGNIPLNLTTTRSVLLKNDGKNHAYFQVINPSPLEGILIYPRENVIPVGGFVKLQISFKPTVPQKFETLLEIDVLSGKQISLRFSGVVDTPNVDISVVSIISCWFDSASGVYGGSISKLPFEIINLVATYDFIIPCIVNDLDPMSIYFSSLYHKILKRVQGIALRQPLSISEKKLEFSLSSSYFEGDLNNKNDCIQVICLKNISNETIKWSLDISNQPLVKQSIFILDVGNSVMHLKSGEEFNLAILFKPNLVQVYSYIELNGKVLLPKLVFQPEFIHIPPVPLCQITSAEVDVLAYNYTRFCELSIYIPKIEFNGENFESLLSVELPNGSQIKKLHESETQVIKIIVKFVSAKPIFFSTQITLTDKFTMELNNGSKKQTFTEPKIGRKQGKRPNLWKRFVKREKGMAYKTRKDASGDDKETLRPSYDSHKFHEKEAMDEKNSDKTASAADKSIRSITFNLEAVLPLPFAGDAQIFYMRKLAIYNFTIYETSTKKGICYLWDESDGKRGANEINTALLDYMKSLPVSVKKLSLGRNLGADTSIPVSKLARICCSGQNRNQFIVATMMYIVQTTHLECIDMKYMESGHSYLEVDSMHSTIERTLPVPKYLIDSSIPKAANFFLKQTMMVEVIFFFSLPVTASADNCLLTCSNFLINNQCDFHIICKEGKKSNSGTSSLFVPCLSAIESAVAPSFSTSNTSLYTTTYQNSEPMGSSQFSDHSYSKISECNIVQRWFSSQCWSFGSFPIYLPYTLRENFSVEVFIWRITNSSLEGKVRFMNVFDLIAHLYGKSIPGITVKMLLSLKKEEDLVKCIVEMYLKMLTFLSYQGAIFSSIKPEYFLNFSDFKRFKQLENCYESEKYHKSSDSFELLSKKSWTSLLLQIYKIYVLFRISPQICKSSFPFDYPTLPGFNSDPNCSNIYSSSERVILSWLNHHYEQQRIKCWKIAPPSRWIVNFENDLVDGLVLASVIAAYAPFLVKTHIYKMYVQPSTTEQLHHNCLKIIEMLHILAIDYDIVTEDFIKSSPISMLMLCVYLIQNLPLYLPKSTIEFETSLHSLATKHIKITNPSGKPLFYQALLFGDYSSQFQMPNGFKIQVPPKGFIELPVEYVSRFVHTCQCTLLLVGIRGEMVFGSTLAFCLKGTVNSLSVSNHFKYVSPCYELLKITVKVECPFPCNEIFKVFLVETGPVELGSKITCRQKRILKKSYKKPELNQGIKNQYFESKPINLESKKKPLLSAFWCASKSIYIKTGLDSSIELEFLPFEIGTRHCSILFSNEKVGDFLYLIEAESILPLPLGDPFINGPFRMTSAKAMQQSSGTLKEDNHTIYLHCNAGEECVAEINFDYLNSGKERALVVAARQRMSDEELRRRDVTGMTSYQTILSKVSLLQISRENYIQPLDVLNINNLQKEFKVEVSSPFFSAPDKVVIPNDSNTSGLSSIKVPITLKPSIPGQYHCKVIFFSESDIRVYEIECTVKAKNSFVELEFVTPTHECVVQNIPFVNHSDFDWNMRSEITGEGFFGPECLVVLSKTTSYYPLSFKPIYEGTINGCLKLCNISNGVENTFTLKGLGSQPHPVDVINIECIVNEPTLKVLELKNNLPFKMVFQTFSDLSIITGPLFVPVLSRQTVQVPIRVLALKRGYTEGVICFVYDVGSNTSVGVNRIRNESDGEEDYNCTAFMSSLSVQLASLTLLEKIARPYRIWFQLNINAFPGKAVKTLFASSYIFSSTDIEIFLNNPLDKDLNLNVVINGVGLDGITEFILPSLESITYHVKYSPTSIGKQKASVIFQSDLCSEFWYELDLFAEEALPQKLPLIKCCLGCCKEASIHLENRYAYSVCYNVSCSDSKNFLLRGVDDKLCLPPSCSIEVHFIFTPSSIGHHQGIVVFQNELIGNQTFILSGLGEAPELKYQFIHARFGESASTIIQFHNSFECSVSLEVQLQSENSDFSMLSKPYTGILCSSKSDVYIPISYSAQSMESSQCTCYIIPELIYEETEGEQFHDKMKFKWSYVVQGIPIIEPIKDSLAPALTCRAREKLEKKIFILLIKESFISSRDKTCQHSVFPVRIFGDHIDSFNNEAQLCEDFDFKLEFDNKEIEDQVQRSVLITLEKKYIDCDYAAPNLVFKLVFFPSKPFCYLVHLAITSPKGGVWKYPFKFVSNEAVPDDVIMIRAVGLNKTAHVSFRLNSQAEVESEFTAHISTGSDKMFEVTPQAGILAPINTEGVLFTLSYKPLYYGKEHKTKLTVQSKLMQWIYEVRGVTPEYQPPKADAAIISHNKTQKSNKKKNFVIKNLK</sequence>
<organism evidence="9">
    <name type="scientific">Hydra vulgaris</name>
    <name type="common">Hydra</name>
    <name type="synonym">Hydra attenuata</name>
    <dbReference type="NCBI Taxonomy" id="6087"/>
    <lineage>
        <taxon>Eukaryota</taxon>
        <taxon>Metazoa</taxon>
        <taxon>Cnidaria</taxon>
        <taxon>Hydrozoa</taxon>
        <taxon>Hydroidolina</taxon>
        <taxon>Anthoathecata</taxon>
        <taxon>Aplanulata</taxon>
        <taxon>Hydridae</taxon>
        <taxon>Hydra</taxon>
    </lineage>
</organism>
<accession>T2MIZ7</accession>
<dbReference type="InterPro" id="IPR013783">
    <property type="entry name" value="Ig-like_fold"/>
</dbReference>
<dbReference type="PROSITE" id="PS50021">
    <property type="entry name" value="CH"/>
    <property type="match status" value="1"/>
</dbReference>